<evidence type="ECO:0000313" key="2">
    <source>
        <dbReference type="Proteomes" id="UP000887159"/>
    </source>
</evidence>
<protein>
    <submittedName>
        <fullName evidence="1">Histone-lysine N-methyltransferase SETMAR</fullName>
    </submittedName>
</protein>
<dbReference type="InterPro" id="IPR036397">
    <property type="entry name" value="RNaseH_sf"/>
</dbReference>
<gene>
    <name evidence="1" type="primary">NCL1_13450</name>
    <name evidence="1" type="ORF">TNCV_2206801</name>
</gene>
<accession>A0A8X6S1Q5</accession>
<name>A0A8X6S1Q5_TRICX</name>
<dbReference type="GO" id="GO:0003676">
    <property type="term" value="F:nucleic acid binding"/>
    <property type="evidence" value="ECO:0007669"/>
    <property type="project" value="InterPro"/>
</dbReference>
<dbReference type="PANTHER" id="PTHR46060:SF1">
    <property type="entry name" value="MARINER MOS1 TRANSPOSASE-LIKE PROTEIN"/>
    <property type="match status" value="1"/>
</dbReference>
<dbReference type="EMBL" id="BMAU01021250">
    <property type="protein sequence ID" value="GFY05234.1"/>
    <property type="molecule type" value="Genomic_DNA"/>
</dbReference>
<dbReference type="AlphaFoldDB" id="A0A8X6S1Q5"/>
<dbReference type="Gene3D" id="3.30.420.10">
    <property type="entry name" value="Ribonuclease H-like superfamily/Ribonuclease H"/>
    <property type="match status" value="1"/>
</dbReference>
<organism evidence="1 2">
    <name type="scientific">Trichonephila clavipes</name>
    <name type="common">Golden silk orbweaver</name>
    <name type="synonym">Nephila clavipes</name>
    <dbReference type="NCBI Taxonomy" id="2585209"/>
    <lineage>
        <taxon>Eukaryota</taxon>
        <taxon>Metazoa</taxon>
        <taxon>Ecdysozoa</taxon>
        <taxon>Arthropoda</taxon>
        <taxon>Chelicerata</taxon>
        <taxon>Arachnida</taxon>
        <taxon>Araneae</taxon>
        <taxon>Araneomorphae</taxon>
        <taxon>Entelegynae</taxon>
        <taxon>Araneoidea</taxon>
        <taxon>Nephilidae</taxon>
        <taxon>Trichonephila</taxon>
    </lineage>
</organism>
<keyword evidence="2" id="KW-1185">Reference proteome</keyword>
<proteinExistence type="predicted"/>
<reference evidence="1" key="1">
    <citation type="submission" date="2020-08" db="EMBL/GenBank/DDBJ databases">
        <title>Multicomponent nature underlies the extraordinary mechanical properties of spider dragline silk.</title>
        <authorList>
            <person name="Kono N."/>
            <person name="Nakamura H."/>
            <person name="Mori M."/>
            <person name="Yoshida Y."/>
            <person name="Ohtoshi R."/>
            <person name="Malay A.D."/>
            <person name="Moran D.A.P."/>
            <person name="Tomita M."/>
            <person name="Numata K."/>
            <person name="Arakawa K."/>
        </authorList>
    </citation>
    <scope>NUCLEOTIDE SEQUENCE</scope>
</reference>
<comment type="caution">
    <text evidence="1">The sequence shown here is derived from an EMBL/GenBank/DDBJ whole genome shotgun (WGS) entry which is preliminary data.</text>
</comment>
<sequence length="110" mass="12905">MNAARYMEIFTPFRKSLRKVRPHYAQQGSGIFVHDNARPHTVNGIKEFLAKQGVVQIEHPPFSLDLNPPDFFLFPPLKLALVRKRFDDISDIQRKCDKDFELHLKKKVFL</sequence>
<dbReference type="InterPro" id="IPR052709">
    <property type="entry name" value="Transposase-MT_Hybrid"/>
</dbReference>
<dbReference type="PANTHER" id="PTHR46060">
    <property type="entry name" value="MARINER MOS1 TRANSPOSASE-LIKE PROTEIN"/>
    <property type="match status" value="1"/>
</dbReference>
<dbReference type="Proteomes" id="UP000887159">
    <property type="component" value="Unassembled WGS sequence"/>
</dbReference>
<evidence type="ECO:0000313" key="1">
    <source>
        <dbReference type="EMBL" id="GFY05234.1"/>
    </source>
</evidence>